<dbReference type="InterPro" id="IPR039426">
    <property type="entry name" value="TonB-dep_rcpt-like"/>
</dbReference>
<proteinExistence type="inferred from homology"/>
<dbReference type="InterPro" id="IPR012910">
    <property type="entry name" value="Plug_dom"/>
</dbReference>
<dbReference type="EMBL" id="NEVL01000003">
    <property type="protein sequence ID" value="OZI36220.1"/>
    <property type="molecule type" value="Genomic_DNA"/>
</dbReference>
<dbReference type="PROSITE" id="PS52016">
    <property type="entry name" value="TONB_DEPENDENT_REC_3"/>
    <property type="match status" value="1"/>
</dbReference>
<dbReference type="AlphaFoldDB" id="A0A261SHG3"/>
<dbReference type="Gene3D" id="3.55.50.30">
    <property type="match status" value="1"/>
</dbReference>
<dbReference type="InterPro" id="IPR036942">
    <property type="entry name" value="Beta-barrel_TonB_sf"/>
</dbReference>
<comment type="similarity">
    <text evidence="2 9">Belongs to the TonB-dependent receptor family.</text>
</comment>
<protein>
    <submittedName>
        <fullName evidence="12">TonB-dependent receptor</fullName>
    </submittedName>
</protein>
<keyword evidence="7 12" id="KW-0675">Receptor</keyword>
<dbReference type="SUPFAM" id="SSF56935">
    <property type="entry name" value="Porins"/>
    <property type="match status" value="1"/>
</dbReference>
<keyword evidence="10" id="KW-0732">Signal</keyword>
<feature type="signal peptide" evidence="10">
    <location>
        <begin position="1"/>
        <end position="29"/>
    </location>
</feature>
<evidence type="ECO:0000256" key="6">
    <source>
        <dbReference type="ARBA" id="ARBA00023136"/>
    </source>
</evidence>
<reference evidence="12 13" key="1">
    <citation type="submission" date="2017-05" db="EMBL/GenBank/DDBJ databases">
        <title>Complete and WGS of Bordetella genogroups.</title>
        <authorList>
            <person name="Spilker T."/>
            <person name="LiPuma J."/>
        </authorList>
    </citation>
    <scope>NUCLEOTIDE SEQUENCE [LARGE SCALE GENOMIC DNA]</scope>
    <source>
        <strain evidence="12 13">AU17610</strain>
    </source>
</reference>
<feature type="chain" id="PRO_5013260881" evidence="10">
    <location>
        <begin position="30"/>
        <end position="875"/>
    </location>
</feature>
<dbReference type="RefSeq" id="WP_094827029.1">
    <property type="nucleotide sequence ID" value="NZ_NEVL01000003.1"/>
</dbReference>
<dbReference type="Gene3D" id="2.40.170.20">
    <property type="entry name" value="TonB-dependent receptor, beta-barrel domain"/>
    <property type="match status" value="1"/>
</dbReference>
<dbReference type="SMART" id="SM00965">
    <property type="entry name" value="STN"/>
    <property type="match status" value="1"/>
</dbReference>
<evidence type="ECO:0000313" key="12">
    <source>
        <dbReference type="EMBL" id="OZI36220.1"/>
    </source>
</evidence>
<evidence type="ECO:0000256" key="2">
    <source>
        <dbReference type="ARBA" id="ARBA00009810"/>
    </source>
</evidence>
<comment type="caution">
    <text evidence="12">The sequence shown here is derived from an EMBL/GenBank/DDBJ whole genome shotgun (WGS) entry which is preliminary data.</text>
</comment>
<organism evidence="12 13">
    <name type="scientific">Bordetella genomosp. 1</name>
    <dbReference type="NCBI Taxonomy" id="1395607"/>
    <lineage>
        <taxon>Bacteria</taxon>
        <taxon>Pseudomonadati</taxon>
        <taxon>Pseudomonadota</taxon>
        <taxon>Betaproteobacteria</taxon>
        <taxon>Burkholderiales</taxon>
        <taxon>Alcaligenaceae</taxon>
        <taxon>Bordetella</taxon>
    </lineage>
</organism>
<dbReference type="Pfam" id="PF07715">
    <property type="entry name" value="Plug"/>
    <property type="match status" value="1"/>
</dbReference>
<dbReference type="Proteomes" id="UP000217005">
    <property type="component" value="Unassembled WGS sequence"/>
</dbReference>
<evidence type="ECO:0000256" key="9">
    <source>
        <dbReference type="PROSITE-ProRule" id="PRU01360"/>
    </source>
</evidence>
<evidence type="ECO:0000256" key="7">
    <source>
        <dbReference type="ARBA" id="ARBA00023170"/>
    </source>
</evidence>
<dbReference type="Gene3D" id="2.170.130.10">
    <property type="entry name" value="TonB-dependent receptor, plug domain"/>
    <property type="match status" value="1"/>
</dbReference>
<name>A0A261SHG3_9BORD</name>
<evidence type="ECO:0000256" key="8">
    <source>
        <dbReference type="ARBA" id="ARBA00023237"/>
    </source>
</evidence>
<accession>A0A261SHG3</accession>
<keyword evidence="4 9" id="KW-1134">Transmembrane beta strand</keyword>
<comment type="subcellular location">
    <subcellularLocation>
        <location evidence="1 9">Cell outer membrane</location>
        <topology evidence="1 9">Multi-pass membrane protein</topology>
    </subcellularLocation>
</comment>
<gene>
    <name evidence="12" type="ORF">CEG14_14450</name>
</gene>
<keyword evidence="5 9" id="KW-0812">Transmembrane</keyword>
<evidence type="ECO:0000259" key="11">
    <source>
        <dbReference type="SMART" id="SM00965"/>
    </source>
</evidence>
<dbReference type="GO" id="GO:0009279">
    <property type="term" value="C:cell outer membrane"/>
    <property type="evidence" value="ECO:0007669"/>
    <property type="project" value="UniProtKB-SubCell"/>
</dbReference>
<feature type="domain" description="Secretin/TonB short N-terminal" evidence="11">
    <location>
        <begin position="58"/>
        <end position="109"/>
    </location>
</feature>
<keyword evidence="6 9" id="KW-0472">Membrane</keyword>
<dbReference type="InterPro" id="IPR037066">
    <property type="entry name" value="Plug_dom_sf"/>
</dbReference>
<evidence type="ECO:0000256" key="3">
    <source>
        <dbReference type="ARBA" id="ARBA00022448"/>
    </source>
</evidence>
<evidence type="ECO:0000256" key="5">
    <source>
        <dbReference type="ARBA" id="ARBA00022692"/>
    </source>
</evidence>
<evidence type="ECO:0000313" key="13">
    <source>
        <dbReference type="Proteomes" id="UP000217005"/>
    </source>
</evidence>
<evidence type="ECO:0000256" key="1">
    <source>
        <dbReference type="ARBA" id="ARBA00004571"/>
    </source>
</evidence>
<sequence>MKTARPARHAARAALLLSVALAALPAAQAQTHAVAVAIDLPAQALGPALLTLGEQAGVELAFAPQAVEGKMAPPVRGTLTPLDALNQLLRGSGLQLRPDGPNRYQIYADRTNAFSVARLETVEVLGQSPEERVYTRAEIAATPTANRDLSSLIATAPAVRLGSDTDASNNRGSMNVQDISIHGASPYQNLFQIDGVSASSNLDPASKNLNLQVGNIPSNAQAYFVDTALLDSVRVLDNTIPVEYGHFTGGVVDARLRRPSGENHLSVDYRWNTSKMTKQNIAEGEAEDWNQGEPGYAPEWKKRFYTAVGDVSFTENSGAVLSMSRRESTIQRYRMGEQNGAAQVFQEGFNDRVDNFLGKFSTRFSGDTVSDLVVKYSDRREELVSNFFRDTGWENRHAARGLGWNLDHRFKGGRVSVQAGWDKFVSNRSSEATEFVTQQFWDRRPQYVWGGFGKEEKAQQNLTFATRVDLDPIDTGFLRHNLYAGVQAEQVDFNFERYADAYSYRSVRQADGSSREYSKQHFLKGTVEKQYHTLGLYASDRVEWGRVALTASARMDRDTLLGNTNLSPRTRLDWDALGTGDTVLSAGWARYYGSYVLNIMMQEEISKLRRQVLDSRGNPVAASDRTEFTRYDGLRTPYDDEWAFSLRQRALGMEGTLSYVHRSGRDQLTKTGDSRNGYEYVNEGWSKTDSWMLNIVNQEPWRVGPTYWTARASWSYQRSKRNTDIVTGYEDGAYAPDDYVIYNGQRITAANLPPNNFNQPQQVVLSLTGRWPAIGLTWNNDARWRSGRNAIAYLGLGPRPDYLARYESVRPPSYWTWDTRLIWEPTFARGLELSVDVLNVLNQQPKLTVTAPNRNDDLSLYRTGREIWLQVGYRF</sequence>
<dbReference type="InterPro" id="IPR011662">
    <property type="entry name" value="Secretin/TonB_short_N"/>
</dbReference>
<dbReference type="OrthoDB" id="9766643at2"/>
<keyword evidence="8 9" id="KW-0998">Cell outer membrane</keyword>
<evidence type="ECO:0000256" key="10">
    <source>
        <dbReference type="SAM" id="SignalP"/>
    </source>
</evidence>
<evidence type="ECO:0000256" key="4">
    <source>
        <dbReference type="ARBA" id="ARBA00022452"/>
    </source>
</evidence>
<keyword evidence="3 9" id="KW-0813">Transport</keyword>